<protein>
    <submittedName>
        <fullName evidence="7">FAD/NAD(P)-binding domain-containing protein</fullName>
    </submittedName>
</protein>
<evidence type="ECO:0000256" key="3">
    <source>
        <dbReference type="ARBA" id="ARBA00022630"/>
    </source>
</evidence>
<evidence type="ECO:0000313" key="8">
    <source>
        <dbReference type="Proteomes" id="UP000070700"/>
    </source>
</evidence>
<evidence type="ECO:0000256" key="1">
    <source>
        <dbReference type="ARBA" id="ARBA00001974"/>
    </source>
</evidence>
<evidence type="ECO:0000259" key="6">
    <source>
        <dbReference type="Pfam" id="PF00890"/>
    </source>
</evidence>
<sequence>MGSIDVSQAIPDAYPPLPIDVLIVGTGLAGLTAALECTRKGMKVRVLERNPTINTAGDMFFMGLSSTKWFKHWPELAAEYDRISLHNAWIETYRHSGEPMIKTMKVSERLRAVGLDPNTPPGTFQMRPLIYKMFVDQVARLGVKVEFNQRVVDYFEDVETGKGGVITADGTKYEADVVIAADGVGSKSQKLVGGQVRAISSGRAMWRAAFPIGNLDKNPKVKEFFSMVNGEDPIVRTWLGPGTYALTLTRPDMMIWIMNHDATGSEKESWNDTIDVDEVLKGMDDVPGPVKWAPIFKDLVKCTPKNTIINFELLWRNPQPSWTSPGARVIQIGDSAHSFLPASGNGATQAIEDAITLATCLQKGGKDNIADSVRAHIRFRFIRTACAQKIGFVNADLLQETDWEKVKLDPRRAQPLMPRWIWEHDPEVYAEENYEKAISSIKNGVPFDDDENVLPNYPIGYKFEPWSIEQIIEDKRNGREVSLGTGKWL</sequence>
<feature type="domain" description="FAD-dependent oxidoreductase 2 FAD-binding" evidence="6">
    <location>
        <begin position="20"/>
        <end position="105"/>
    </location>
</feature>
<dbReference type="GO" id="GO:0004497">
    <property type="term" value="F:monooxygenase activity"/>
    <property type="evidence" value="ECO:0007669"/>
    <property type="project" value="UniProtKB-KW"/>
</dbReference>
<dbReference type="InterPro" id="IPR036188">
    <property type="entry name" value="FAD/NAD-bd_sf"/>
</dbReference>
<dbReference type="PRINTS" id="PR00420">
    <property type="entry name" value="RNGMNOXGNASE"/>
</dbReference>
<dbReference type="PANTHER" id="PTHR13789:SF315">
    <property type="entry name" value="FAD-DEPENDENT MONOOXYGENASE MDPD"/>
    <property type="match status" value="1"/>
</dbReference>
<comment type="cofactor">
    <cofactor evidence="1">
        <name>FAD</name>
        <dbReference type="ChEBI" id="CHEBI:57692"/>
    </cofactor>
</comment>
<evidence type="ECO:0000313" key="7">
    <source>
        <dbReference type="EMBL" id="KUJ21259.1"/>
    </source>
</evidence>
<dbReference type="KEGG" id="psco:LY89DRAFT_681837"/>
<comment type="similarity">
    <text evidence="2">Belongs to the paxM FAD-dependent monooxygenase family.</text>
</comment>
<dbReference type="Gene3D" id="3.50.50.60">
    <property type="entry name" value="FAD/NAD(P)-binding domain"/>
    <property type="match status" value="1"/>
</dbReference>
<dbReference type="Proteomes" id="UP000070700">
    <property type="component" value="Unassembled WGS sequence"/>
</dbReference>
<keyword evidence="4" id="KW-0560">Oxidoreductase</keyword>
<dbReference type="EMBL" id="KQ947408">
    <property type="protein sequence ID" value="KUJ21259.1"/>
    <property type="molecule type" value="Genomic_DNA"/>
</dbReference>
<dbReference type="AlphaFoldDB" id="A0A194XME1"/>
<organism evidence="7 8">
    <name type="scientific">Mollisia scopiformis</name>
    <name type="common">Conifer needle endophyte fungus</name>
    <name type="synonym">Phialocephala scopiformis</name>
    <dbReference type="NCBI Taxonomy" id="149040"/>
    <lineage>
        <taxon>Eukaryota</taxon>
        <taxon>Fungi</taxon>
        <taxon>Dikarya</taxon>
        <taxon>Ascomycota</taxon>
        <taxon>Pezizomycotina</taxon>
        <taxon>Leotiomycetes</taxon>
        <taxon>Helotiales</taxon>
        <taxon>Mollisiaceae</taxon>
        <taxon>Mollisia</taxon>
    </lineage>
</organism>
<evidence type="ECO:0000256" key="4">
    <source>
        <dbReference type="ARBA" id="ARBA00023002"/>
    </source>
</evidence>
<dbReference type="FunFam" id="3.50.50.60:FF:000270">
    <property type="entry name" value="FAD/NAD(P)-binding domain-containing protein"/>
    <property type="match status" value="1"/>
</dbReference>
<name>A0A194XME1_MOLSC</name>
<dbReference type="InterPro" id="IPR003953">
    <property type="entry name" value="FAD-dep_OxRdtase_2_FAD-bd"/>
</dbReference>
<dbReference type="InParanoid" id="A0A194XME1"/>
<proteinExistence type="inferred from homology"/>
<evidence type="ECO:0000256" key="2">
    <source>
        <dbReference type="ARBA" id="ARBA00007992"/>
    </source>
</evidence>
<dbReference type="SUPFAM" id="SSF51905">
    <property type="entry name" value="FAD/NAD(P)-binding domain"/>
    <property type="match status" value="1"/>
</dbReference>
<gene>
    <name evidence="7" type="ORF">LY89DRAFT_681837</name>
</gene>
<dbReference type="PANTHER" id="PTHR13789">
    <property type="entry name" value="MONOOXYGENASE"/>
    <property type="match status" value="1"/>
</dbReference>
<reference evidence="7 8" key="1">
    <citation type="submission" date="2015-10" db="EMBL/GenBank/DDBJ databases">
        <title>Full genome of DAOMC 229536 Phialocephala scopiformis, a fungal endophyte of spruce producing the potent anti-insectan compound rugulosin.</title>
        <authorList>
            <consortium name="DOE Joint Genome Institute"/>
            <person name="Walker A.K."/>
            <person name="Frasz S.L."/>
            <person name="Seifert K.A."/>
            <person name="Miller J.D."/>
            <person name="Mondo S.J."/>
            <person name="Labutti K."/>
            <person name="Lipzen A."/>
            <person name="Dockter R."/>
            <person name="Kennedy M."/>
            <person name="Grigoriev I.V."/>
            <person name="Spatafora J.W."/>
        </authorList>
    </citation>
    <scope>NUCLEOTIDE SEQUENCE [LARGE SCALE GENOMIC DNA]</scope>
    <source>
        <strain evidence="7 8">CBS 120377</strain>
    </source>
</reference>
<dbReference type="OrthoDB" id="16820at2759"/>
<dbReference type="GeneID" id="28824109"/>
<dbReference type="Pfam" id="PF00890">
    <property type="entry name" value="FAD_binding_2"/>
    <property type="match status" value="1"/>
</dbReference>
<keyword evidence="3" id="KW-0285">Flavoprotein</keyword>
<keyword evidence="5" id="KW-0503">Monooxygenase</keyword>
<keyword evidence="8" id="KW-1185">Reference proteome</keyword>
<evidence type="ECO:0000256" key="5">
    <source>
        <dbReference type="ARBA" id="ARBA00023033"/>
    </source>
</evidence>
<dbReference type="RefSeq" id="XP_018075614.1">
    <property type="nucleotide sequence ID" value="XM_018214383.1"/>
</dbReference>
<dbReference type="InterPro" id="IPR050493">
    <property type="entry name" value="FAD-dep_Monooxygenase_BioMet"/>
</dbReference>
<accession>A0A194XME1</accession>